<feature type="domain" description="Polymerase beta nucleotidyltransferase" evidence="1">
    <location>
        <begin position="11"/>
        <end position="108"/>
    </location>
</feature>
<protein>
    <recommendedName>
        <fullName evidence="1">Polymerase beta nucleotidyltransferase domain-containing protein</fullName>
    </recommendedName>
</protein>
<proteinExistence type="predicted"/>
<reference evidence="2 3" key="1">
    <citation type="journal article" date="2016" name="Nat. Commun.">
        <title>Thousands of microbial genomes shed light on interconnected biogeochemical processes in an aquifer system.</title>
        <authorList>
            <person name="Anantharaman K."/>
            <person name="Brown C.T."/>
            <person name="Hug L.A."/>
            <person name="Sharon I."/>
            <person name="Castelle C.J."/>
            <person name="Probst A.J."/>
            <person name="Thomas B.C."/>
            <person name="Singh A."/>
            <person name="Wilkins M.J."/>
            <person name="Karaoz U."/>
            <person name="Brodie E.L."/>
            <person name="Williams K.H."/>
            <person name="Hubbard S.S."/>
            <person name="Banfield J.F."/>
        </authorList>
    </citation>
    <scope>NUCLEOTIDE SEQUENCE [LARGE SCALE GENOMIC DNA]</scope>
</reference>
<gene>
    <name evidence="2" type="ORF">A2310_05695</name>
</gene>
<dbReference type="STRING" id="1802579.A2310_05695"/>
<dbReference type="InterPro" id="IPR041633">
    <property type="entry name" value="Polbeta"/>
</dbReference>
<evidence type="ECO:0000313" key="2">
    <source>
        <dbReference type="EMBL" id="OGC24015.1"/>
    </source>
</evidence>
<sequence length="147" mass="16958">MLKDRLIEILTDYFKKNAESYCIEAAFLFGSYASGFIKEESDVDIAIVFSKDIDSDEKILNFISQITVDINSYINAEVDIMPIYNDFRKPMVYYNAIILGIPLYVKDKNQYISLFNEALFQMNDFELFGTSFQLQAARNVLKEVSHG</sequence>
<evidence type="ECO:0000259" key="1">
    <source>
        <dbReference type="Pfam" id="PF18765"/>
    </source>
</evidence>
<dbReference type="CDD" id="cd05403">
    <property type="entry name" value="NT_KNTase_like"/>
    <property type="match status" value="1"/>
</dbReference>
<dbReference type="PANTHER" id="PTHR43852:SF3">
    <property type="entry name" value="NUCLEOTIDYLTRANSFERASE"/>
    <property type="match status" value="1"/>
</dbReference>
<dbReference type="SUPFAM" id="SSF81301">
    <property type="entry name" value="Nucleotidyltransferase"/>
    <property type="match status" value="1"/>
</dbReference>
<dbReference type="AlphaFoldDB" id="A0A1F4SU87"/>
<organism evidence="2 3">
    <name type="scientific">candidate division WOR-1 bacterium RIFOXYB2_FULL_37_13</name>
    <dbReference type="NCBI Taxonomy" id="1802579"/>
    <lineage>
        <taxon>Bacteria</taxon>
        <taxon>Bacillati</taxon>
        <taxon>Saganbacteria</taxon>
    </lineage>
</organism>
<comment type="caution">
    <text evidence="2">The sequence shown here is derived from an EMBL/GenBank/DDBJ whole genome shotgun (WGS) entry which is preliminary data.</text>
</comment>
<dbReference type="PANTHER" id="PTHR43852">
    <property type="entry name" value="NUCLEOTIDYLTRANSFERASE"/>
    <property type="match status" value="1"/>
</dbReference>
<dbReference type="Gene3D" id="3.30.460.10">
    <property type="entry name" value="Beta Polymerase, domain 2"/>
    <property type="match status" value="1"/>
</dbReference>
<dbReference type="InterPro" id="IPR052930">
    <property type="entry name" value="TA_antitoxin_MntA"/>
</dbReference>
<dbReference type="InterPro" id="IPR043519">
    <property type="entry name" value="NT_sf"/>
</dbReference>
<dbReference type="Pfam" id="PF18765">
    <property type="entry name" value="Polbeta"/>
    <property type="match status" value="1"/>
</dbReference>
<accession>A0A1F4SU87</accession>
<evidence type="ECO:0000313" key="3">
    <source>
        <dbReference type="Proteomes" id="UP000178417"/>
    </source>
</evidence>
<dbReference type="EMBL" id="MEUB01000013">
    <property type="protein sequence ID" value="OGC24015.1"/>
    <property type="molecule type" value="Genomic_DNA"/>
</dbReference>
<dbReference type="Proteomes" id="UP000178417">
    <property type="component" value="Unassembled WGS sequence"/>
</dbReference>
<name>A0A1F4SU87_UNCSA</name>